<keyword evidence="8" id="KW-0028">Amino-acid biosynthesis</keyword>
<keyword evidence="13" id="KW-1185">Reference proteome</keyword>
<comment type="catalytic activity">
    <reaction evidence="7">
        <text>L-aspartate + L-glutamine + ATP + H2O = L-asparagine + L-glutamate + AMP + diphosphate + H(+)</text>
        <dbReference type="Rhea" id="RHEA:12228"/>
        <dbReference type="ChEBI" id="CHEBI:15377"/>
        <dbReference type="ChEBI" id="CHEBI:15378"/>
        <dbReference type="ChEBI" id="CHEBI:29985"/>
        <dbReference type="ChEBI" id="CHEBI:29991"/>
        <dbReference type="ChEBI" id="CHEBI:30616"/>
        <dbReference type="ChEBI" id="CHEBI:33019"/>
        <dbReference type="ChEBI" id="CHEBI:58048"/>
        <dbReference type="ChEBI" id="CHEBI:58359"/>
        <dbReference type="ChEBI" id="CHEBI:456215"/>
        <dbReference type="EC" id="6.3.5.4"/>
    </reaction>
</comment>
<dbReference type="NCBIfam" id="TIGR01536">
    <property type="entry name" value="asn_synth_AEB"/>
    <property type="match status" value="1"/>
</dbReference>
<sequence>MCGIAGFIGRGQKEHLESMADLIAHRGPNAEGFWCDCDKGIYLAHRRLSIIDIQGGSQPMWIPDNTLGVTFNGEIYNHMELRRELESRGYRFQSNHSDTEVLLWSYKEWGRSMVEKLNGMWAFAIYDRHKNELFLSRDRFGKKPLYYSLQNGTFAFASELKALISHPNIKSNISVKALQKYFAYGFIPAPNSLFENVFKLPGGYNLILNISNLNFYTEKYWEFILEPFENIPKNPELEWGEKIRELLSKAVKRRLMSDVPLGIFLSGGIDSSSIAAYASRNSSIKIKTFCIGFKEDSFDESKYSKYAASYLDTDHFIKYISVEKAKIVLPDLSKKLDEPFGDSSFLPTYFLCHETKKHVTVALGGDGADELFAGYDPFHALKLAELYNKIIPKPVHKALRMIASVWPVSHENMRLGFKIDRTLRGLSYPKTLWNPIWLGPLEPSELKDLFDDSPDLEDIYSEAIEYWDTCPQKNIVDKTLQFYTKLYMQENILTKIDRAGMMHSLEIRSPYLDIDLVNFVRKIPNNYKYKCNQTKYILKKSLENILPKNILYRKKHGFGMPVGKWFQSGALRCNIINLPMNKSFFHKLYKEHLTKKYDHRLLLWNYWQLENFNKSI</sequence>
<gene>
    <name evidence="12" type="primary">asnB1</name>
    <name evidence="12" type="ORF">dnl_42480</name>
</gene>
<dbReference type="CDD" id="cd01991">
    <property type="entry name" value="Asn_synthase_B_C"/>
    <property type="match status" value="1"/>
</dbReference>
<dbReference type="EMBL" id="CP061799">
    <property type="protein sequence ID" value="QTA81891.1"/>
    <property type="molecule type" value="Genomic_DNA"/>
</dbReference>
<dbReference type="PROSITE" id="PS51278">
    <property type="entry name" value="GATASE_TYPE_2"/>
    <property type="match status" value="1"/>
</dbReference>
<evidence type="ECO:0000259" key="11">
    <source>
        <dbReference type="PROSITE" id="PS51278"/>
    </source>
</evidence>
<dbReference type="PANTHER" id="PTHR43284">
    <property type="entry name" value="ASPARAGINE SYNTHETASE (GLUTAMINE-HYDROLYZING)"/>
    <property type="match status" value="1"/>
</dbReference>
<feature type="binding site" evidence="9">
    <location>
        <position position="98"/>
    </location>
    <ligand>
        <name>L-glutamine</name>
        <dbReference type="ChEBI" id="CHEBI:58359"/>
    </ligand>
</feature>
<dbReference type="CDD" id="cd00712">
    <property type="entry name" value="AsnB"/>
    <property type="match status" value="1"/>
</dbReference>
<dbReference type="PANTHER" id="PTHR43284:SF1">
    <property type="entry name" value="ASPARAGINE SYNTHETASE"/>
    <property type="match status" value="1"/>
</dbReference>
<dbReference type="SUPFAM" id="SSF56235">
    <property type="entry name" value="N-terminal nucleophile aminohydrolases (Ntn hydrolases)"/>
    <property type="match status" value="1"/>
</dbReference>
<reference evidence="12" key="1">
    <citation type="journal article" date="2021" name="Microb. Physiol.">
        <title>Proteogenomic Insights into the Physiology of Marine, Sulfate-Reducing, Filamentous Desulfonema limicola and Desulfonema magnum.</title>
        <authorList>
            <person name="Schnaars V."/>
            <person name="Wohlbrand L."/>
            <person name="Scheve S."/>
            <person name="Hinrichs C."/>
            <person name="Reinhardt R."/>
            <person name="Rabus R."/>
        </authorList>
    </citation>
    <scope>NUCLEOTIDE SEQUENCE</scope>
    <source>
        <strain evidence="12">5ac10</strain>
    </source>
</reference>
<dbReference type="AlphaFoldDB" id="A0A975BAS4"/>
<evidence type="ECO:0000256" key="6">
    <source>
        <dbReference type="ARBA" id="ARBA00022962"/>
    </source>
</evidence>
<dbReference type="RefSeq" id="WP_207687872.1">
    <property type="nucleotide sequence ID" value="NZ_CP061799.1"/>
</dbReference>
<dbReference type="InterPro" id="IPR001962">
    <property type="entry name" value="Asn_synthase"/>
</dbReference>
<evidence type="ECO:0000256" key="2">
    <source>
        <dbReference type="ARBA" id="ARBA00005752"/>
    </source>
</evidence>
<dbReference type="PIRSF" id="PIRSF001589">
    <property type="entry name" value="Asn_synthetase_glu-h"/>
    <property type="match status" value="1"/>
</dbReference>
<dbReference type="InterPro" id="IPR017932">
    <property type="entry name" value="GATase_2_dom"/>
</dbReference>
<dbReference type="GO" id="GO:0005829">
    <property type="term" value="C:cytosol"/>
    <property type="evidence" value="ECO:0007669"/>
    <property type="project" value="TreeGrafter"/>
</dbReference>
<evidence type="ECO:0000256" key="1">
    <source>
        <dbReference type="ARBA" id="ARBA00005187"/>
    </source>
</evidence>
<feature type="domain" description="Glutamine amidotransferase type-2" evidence="11">
    <location>
        <begin position="2"/>
        <end position="211"/>
    </location>
</feature>
<keyword evidence="5 9" id="KW-0067">ATP-binding</keyword>
<proteinExistence type="inferred from homology"/>
<dbReference type="InterPro" id="IPR006426">
    <property type="entry name" value="Asn_synth_AEB"/>
</dbReference>
<dbReference type="InterPro" id="IPR014729">
    <property type="entry name" value="Rossmann-like_a/b/a_fold"/>
</dbReference>
<comment type="similarity">
    <text evidence="2">Belongs to the asparagine synthetase family.</text>
</comment>
<evidence type="ECO:0000256" key="7">
    <source>
        <dbReference type="ARBA" id="ARBA00048741"/>
    </source>
</evidence>
<dbReference type="GO" id="GO:0006529">
    <property type="term" value="P:asparagine biosynthetic process"/>
    <property type="evidence" value="ECO:0007669"/>
    <property type="project" value="UniProtKB-KW"/>
</dbReference>
<evidence type="ECO:0000256" key="8">
    <source>
        <dbReference type="PIRSR" id="PIRSR001589-1"/>
    </source>
</evidence>
<dbReference type="Gene3D" id="3.60.20.10">
    <property type="entry name" value="Glutamine Phosphoribosylpyrophosphate, subunit 1, domain 1"/>
    <property type="match status" value="1"/>
</dbReference>
<name>A0A975BAS4_9BACT</name>
<dbReference type="InterPro" id="IPR033738">
    <property type="entry name" value="AsnB_N"/>
</dbReference>
<evidence type="ECO:0000256" key="9">
    <source>
        <dbReference type="PIRSR" id="PIRSR001589-2"/>
    </source>
</evidence>
<dbReference type="Pfam" id="PF00733">
    <property type="entry name" value="Asn_synthase"/>
    <property type="match status" value="1"/>
</dbReference>
<dbReference type="GO" id="GO:0005524">
    <property type="term" value="F:ATP binding"/>
    <property type="evidence" value="ECO:0007669"/>
    <property type="project" value="UniProtKB-KW"/>
</dbReference>
<dbReference type="KEGG" id="dli:dnl_42480"/>
<feature type="binding site" evidence="9">
    <location>
        <position position="291"/>
    </location>
    <ligand>
        <name>ATP</name>
        <dbReference type="ChEBI" id="CHEBI:30616"/>
    </ligand>
</feature>
<dbReference type="Pfam" id="PF13537">
    <property type="entry name" value="GATase_7"/>
    <property type="match status" value="1"/>
</dbReference>
<keyword evidence="6 8" id="KW-0315">Glutamine amidotransferase</keyword>
<feature type="site" description="Important for beta-aspartyl-AMP intermediate formation" evidence="10">
    <location>
        <position position="366"/>
    </location>
</feature>
<dbReference type="InterPro" id="IPR029055">
    <property type="entry name" value="Ntn_hydrolases_N"/>
</dbReference>
<comment type="pathway">
    <text evidence="1">Amino-acid biosynthesis; L-asparagine biosynthesis; L-asparagine from L-aspartate (L-Gln route): step 1/1.</text>
</comment>
<dbReference type="Proteomes" id="UP000663720">
    <property type="component" value="Chromosome"/>
</dbReference>
<dbReference type="Gene3D" id="3.40.50.620">
    <property type="entry name" value="HUPs"/>
    <property type="match status" value="1"/>
</dbReference>
<evidence type="ECO:0000313" key="12">
    <source>
        <dbReference type="EMBL" id="QTA81891.1"/>
    </source>
</evidence>
<keyword evidence="4 9" id="KW-0547">Nucleotide-binding</keyword>
<accession>A0A975BAS4</accession>
<protein>
    <recommendedName>
        <fullName evidence="3">asparagine synthase (glutamine-hydrolyzing)</fullName>
        <ecNumber evidence="3">6.3.5.4</ecNumber>
    </recommendedName>
</protein>
<dbReference type="GO" id="GO:0004066">
    <property type="term" value="F:asparagine synthase (glutamine-hydrolyzing) activity"/>
    <property type="evidence" value="ECO:0007669"/>
    <property type="project" value="UniProtKB-EC"/>
</dbReference>
<evidence type="ECO:0000256" key="4">
    <source>
        <dbReference type="ARBA" id="ARBA00022741"/>
    </source>
</evidence>
<keyword evidence="8" id="KW-0061">Asparagine biosynthesis</keyword>
<evidence type="ECO:0000256" key="10">
    <source>
        <dbReference type="PIRSR" id="PIRSR001589-3"/>
    </source>
</evidence>
<dbReference type="EC" id="6.3.5.4" evidence="3"/>
<evidence type="ECO:0000256" key="3">
    <source>
        <dbReference type="ARBA" id="ARBA00012737"/>
    </source>
</evidence>
<evidence type="ECO:0000256" key="5">
    <source>
        <dbReference type="ARBA" id="ARBA00022840"/>
    </source>
</evidence>
<feature type="active site" description="For GATase activity" evidence="8">
    <location>
        <position position="2"/>
    </location>
</feature>
<dbReference type="InterPro" id="IPR051786">
    <property type="entry name" value="ASN_synthetase/amidase"/>
</dbReference>
<evidence type="ECO:0000313" key="13">
    <source>
        <dbReference type="Proteomes" id="UP000663720"/>
    </source>
</evidence>
<dbReference type="SUPFAM" id="SSF52402">
    <property type="entry name" value="Adenine nucleotide alpha hydrolases-like"/>
    <property type="match status" value="1"/>
</dbReference>
<organism evidence="12 13">
    <name type="scientific">Desulfonema limicola</name>
    <dbReference type="NCBI Taxonomy" id="45656"/>
    <lineage>
        <taxon>Bacteria</taxon>
        <taxon>Pseudomonadati</taxon>
        <taxon>Thermodesulfobacteriota</taxon>
        <taxon>Desulfobacteria</taxon>
        <taxon>Desulfobacterales</taxon>
        <taxon>Desulfococcaceae</taxon>
        <taxon>Desulfonema</taxon>
    </lineage>
</organism>